<reference evidence="1 2" key="1">
    <citation type="submission" date="2019-07" db="EMBL/GenBank/DDBJ databases">
        <title>Novel species of Flavobacterium.</title>
        <authorList>
            <person name="Liu Q."/>
            <person name="Xin Y.-H."/>
        </authorList>
    </citation>
    <scope>NUCLEOTIDE SEQUENCE [LARGE SCALE GENOMIC DNA]</scope>
    <source>
        <strain evidence="1 2">LB1R34</strain>
    </source>
</reference>
<dbReference type="RefSeq" id="WP_144256395.1">
    <property type="nucleotide sequence ID" value="NZ_VJZT01000008.1"/>
</dbReference>
<dbReference type="AlphaFoldDB" id="A0A553E350"/>
<protein>
    <submittedName>
        <fullName evidence="1">Uncharacterized protein</fullName>
    </submittedName>
</protein>
<organism evidence="1 2">
    <name type="scientific">Flavobacterium restrictum</name>
    <dbReference type="NCBI Taxonomy" id="2594428"/>
    <lineage>
        <taxon>Bacteria</taxon>
        <taxon>Pseudomonadati</taxon>
        <taxon>Bacteroidota</taxon>
        <taxon>Flavobacteriia</taxon>
        <taxon>Flavobacteriales</taxon>
        <taxon>Flavobacteriaceae</taxon>
        <taxon>Flavobacterium</taxon>
    </lineage>
</organism>
<proteinExistence type="predicted"/>
<gene>
    <name evidence="1" type="ORF">FNW21_08915</name>
</gene>
<name>A0A553E350_9FLAO</name>
<dbReference type="EMBL" id="VJZT01000008">
    <property type="protein sequence ID" value="TRX39405.1"/>
    <property type="molecule type" value="Genomic_DNA"/>
</dbReference>
<evidence type="ECO:0000313" key="1">
    <source>
        <dbReference type="EMBL" id="TRX39405.1"/>
    </source>
</evidence>
<keyword evidence="2" id="KW-1185">Reference proteome</keyword>
<evidence type="ECO:0000313" key="2">
    <source>
        <dbReference type="Proteomes" id="UP000316371"/>
    </source>
</evidence>
<dbReference type="Proteomes" id="UP000316371">
    <property type="component" value="Unassembled WGS sequence"/>
</dbReference>
<sequence length="102" mass="12076">MMDIENIISGVIKRGQLRRIQVVLHKNWNVENRFINRNWKEEIDYIKKGRGGLLPITISVAFINEDCNIETTKDNIIKTKQIIENTLKFQLLKHNYNLSKPR</sequence>
<dbReference type="OrthoDB" id="9886857at2"/>
<accession>A0A553E350</accession>
<comment type="caution">
    <text evidence="1">The sequence shown here is derived from an EMBL/GenBank/DDBJ whole genome shotgun (WGS) entry which is preliminary data.</text>
</comment>